<comment type="caution">
    <text evidence="1">The sequence shown here is derived from an EMBL/GenBank/DDBJ whole genome shotgun (WGS) entry which is preliminary data.</text>
</comment>
<dbReference type="AlphaFoldDB" id="A0A927N5Q8"/>
<gene>
    <name evidence="1" type="ORF">HEB94_009477</name>
</gene>
<name>A0A927N5Q8_9ACTN</name>
<protein>
    <submittedName>
        <fullName evidence="1">Uncharacterized protein</fullName>
    </submittedName>
</protein>
<keyword evidence="2" id="KW-1185">Reference proteome</keyword>
<dbReference type="Proteomes" id="UP000638648">
    <property type="component" value="Unassembled WGS sequence"/>
</dbReference>
<proteinExistence type="predicted"/>
<evidence type="ECO:0000313" key="2">
    <source>
        <dbReference type="Proteomes" id="UP000638648"/>
    </source>
</evidence>
<reference evidence="1" key="1">
    <citation type="submission" date="2020-10" db="EMBL/GenBank/DDBJ databases">
        <title>Sequencing the genomes of 1000 actinobacteria strains.</title>
        <authorList>
            <person name="Klenk H.-P."/>
        </authorList>
    </citation>
    <scope>NUCLEOTIDE SEQUENCE</scope>
    <source>
        <strain evidence="1">DSM 45354</strain>
    </source>
</reference>
<evidence type="ECO:0000313" key="1">
    <source>
        <dbReference type="EMBL" id="MBE1612629.1"/>
    </source>
</evidence>
<dbReference type="EMBL" id="JADBEM010000001">
    <property type="protein sequence ID" value="MBE1612629.1"/>
    <property type="molecule type" value="Genomic_DNA"/>
</dbReference>
<sequence>MYTGTIAGVVIGEAYTGLRYRVPLGEPDIRRRRRIALLVGLHVVSELAH</sequence>
<dbReference type="RefSeq" id="WP_192755641.1">
    <property type="nucleotide sequence ID" value="NZ_BAABJL010000110.1"/>
</dbReference>
<accession>A0A927N5Q8</accession>
<organism evidence="1 2">
    <name type="scientific">Actinopolymorpha pittospori</name>
    <dbReference type="NCBI Taxonomy" id="648752"/>
    <lineage>
        <taxon>Bacteria</taxon>
        <taxon>Bacillati</taxon>
        <taxon>Actinomycetota</taxon>
        <taxon>Actinomycetes</taxon>
        <taxon>Propionibacteriales</taxon>
        <taxon>Actinopolymorphaceae</taxon>
        <taxon>Actinopolymorpha</taxon>
    </lineage>
</organism>